<name>A0A0A9B2M9_ARUDO</name>
<reference evidence="1" key="1">
    <citation type="submission" date="2014-09" db="EMBL/GenBank/DDBJ databases">
        <authorList>
            <person name="Magalhaes I.L.F."/>
            <person name="Oliveira U."/>
            <person name="Santos F.R."/>
            <person name="Vidigal T.H.D.A."/>
            <person name="Brescovit A.D."/>
            <person name="Santos A.J."/>
        </authorList>
    </citation>
    <scope>NUCLEOTIDE SEQUENCE</scope>
    <source>
        <tissue evidence="1">Shoot tissue taken approximately 20 cm above the soil surface</tissue>
    </source>
</reference>
<dbReference type="EMBL" id="GBRH01239641">
    <property type="protein sequence ID" value="JAD58254.1"/>
    <property type="molecule type" value="Transcribed_RNA"/>
</dbReference>
<organism evidence="1">
    <name type="scientific">Arundo donax</name>
    <name type="common">Giant reed</name>
    <name type="synonym">Donax arundinaceus</name>
    <dbReference type="NCBI Taxonomy" id="35708"/>
    <lineage>
        <taxon>Eukaryota</taxon>
        <taxon>Viridiplantae</taxon>
        <taxon>Streptophyta</taxon>
        <taxon>Embryophyta</taxon>
        <taxon>Tracheophyta</taxon>
        <taxon>Spermatophyta</taxon>
        <taxon>Magnoliopsida</taxon>
        <taxon>Liliopsida</taxon>
        <taxon>Poales</taxon>
        <taxon>Poaceae</taxon>
        <taxon>PACMAD clade</taxon>
        <taxon>Arundinoideae</taxon>
        <taxon>Arundineae</taxon>
        <taxon>Arundo</taxon>
    </lineage>
</organism>
<accession>A0A0A9B2M9</accession>
<sequence length="37" mass="4200">MLHHVPNLNVGDMKCHIHLAFSDLLLSILDLCINFLV</sequence>
<dbReference type="AlphaFoldDB" id="A0A0A9B2M9"/>
<evidence type="ECO:0000313" key="1">
    <source>
        <dbReference type="EMBL" id="JAD58254.1"/>
    </source>
</evidence>
<protein>
    <submittedName>
        <fullName evidence="1">Uncharacterized protein</fullName>
    </submittedName>
</protein>
<reference evidence="1" key="2">
    <citation type="journal article" date="2015" name="Data Brief">
        <title>Shoot transcriptome of the giant reed, Arundo donax.</title>
        <authorList>
            <person name="Barrero R.A."/>
            <person name="Guerrero F.D."/>
            <person name="Moolhuijzen P."/>
            <person name="Goolsby J.A."/>
            <person name="Tidwell J."/>
            <person name="Bellgard S.E."/>
            <person name="Bellgard M.I."/>
        </authorList>
    </citation>
    <scope>NUCLEOTIDE SEQUENCE</scope>
    <source>
        <tissue evidence="1">Shoot tissue taken approximately 20 cm above the soil surface</tissue>
    </source>
</reference>
<proteinExistence type="predicted"/>